<reference evidence="3" key="1">
    <citation type="journal article" date="2019" name="Int. J. Syst. Evol. Microbiol.">
        <title>The Global Catalogue of Microorganisms (GCM) 10K type strain sequencing project: providing services to taxonomists for standard genome sequencing and annotation.</title>
        <authorList>
            <consortium name="The Broad Institute Genomics Platform"/>
            <consortium name="The Broad Institute Genome Sequencing Center for Infectious Disease"/>
            <person name="Wu L."/>
            <person name="Ma J."/>
        </authorList>
    </citation>
    <scope>NUCLEOTIDE SEQUENCE [LARGE SCALE GENOMIC DNA]</scope>
    <source>
        <strain evidence="3">CGMCC 4.7329</strain>
    </source>
</reference>
<feature type="compositionally biased region" description="Basic and acidic residues" evidence="1">
    <location>
        <begin position="46"/>
        <end position="60"/>
    </location>
</feature>
<accession>A0ABQ2KVC2</accession>
<evidence type="ECO:0000256" key="1">
    <source>
        <dbReference type="SAM" id="MobiDB-lite"/>
    </source>
</evidence>
<keyword evidence="3" id="KW-1185">Reference proteome</keyword>
<sequence>MQRLAERLGFTNMSLYRYVPGKEQLTALMFDTAVGAPSKPATPVRESAEPWRESRTDTESPLRVTNAVDALDLPKPIRVGKEFRWDIDALETSLANLDDQLQEHDDETG</sequence>
<evidence type="ECO:0008006" key="4">
    <source>
        <dbReference type="Google" id="ProtNLM"/>
    </source>
</evidence>
<name>A0ABQ2KVC2_9NOCA</name>
<comment type="caution">
    <text evidence="2">The sequence shown here is derived from an EMBL/GenBank/DDBJ whole genome shotgun (WGS) entry which is preliminary data.</text>
</comment>
<protein>
    <recommendedName>
        <fullName evidence="4">TetR family transcriptional regulator</fullName>
    </recommendedName>
</protein>
<dbReference type="InterPro" id="IPR009057">
    <property type="entry name" value="Homeodomain-like_sf"/>
</dbReference>
<dbReference type="SUPFAM" id="SSF46689">
    <property type="entry name" value="Homeodomain-like"/>
    <property type="match status" value="1"/>
</dbReference>
<evidence type="ECO:0000313" key="2">
    <source>
        <dbReference type="EMBL" id="GGN93949.1"/>
    </source>
</evidence>
<gene>
    <name evidence="2" type="ORF">GCM10011610_56400</name>
</gene>
<dbReference type="Gene3D" id="1.10.357.10">
    <property type="entry name" value="Tetracycline Repressor, domain 2"/>
    <property type="match status" value="1"/>
</dbReference>
<evidence type="ECO:0000313" key="3">
    <source>
        <dbReference type="Proteomes" id="UP000658127"/>
    </source>
</evidence>
<dbReference type="EMBL" id="BMNE01000007">
    <property type="protein sequence ID" value="GGN93949.1"/>
    <property type="molecule type" value="Genomic_DNA"/>
</dbReference>
<feature type="region of interest" description="Disordered" evidence="1">
    <location>
        <begin position="35"/>
        <end position="61"/>
    </location>
</feature>
<dbReference type="Proteomes" id="UP000658127">
    <property type="component" value="Unassembled WGS sequence"/>
</dbReference>
<proteinExistence type="predicted"/>
<organism evidence="2 3">
    <name type="scientific">Nocardia rhizosphaerihabitans</name>
    <dbReference type="NCBI Taxonomy" id="1691570"/>
    <lineage>
        <taxon>Bacteria</taxon>
        <taxon>Bacillati</taxon>
        <taxon>Actinomycetota</taxon>
        <taxon>Actinomycetes</taxon>
        <taxon>Mycobacteriales</taxon>
        <taxon>Nocardiaceae</taxon>
        <taxon>Nocardia</taxon>
    </lineage>
</organism>